<feature type="region of interest" description="Disordered" evidence="1">
    <location>
        <begin position="1"/>
        <end position="50"/>
    </location>
</feature>
<keyword evidence="3" id="KW-1185">Reference proteome</keyword>
<proteinExistence type="predicted"/>
<feature type="compositionally biased region" description="Basic residues" evidence="1">
    <location>
        <begin position="41"/>
        <end position="50"/>
    </location>
</feature>
<dbReference type="EMBL" id="JACHMO010000001">
    <property type="protein sequence ID" value="MBB5803903.1"/>
    <property type="molecule type" value="Genomic_DNA"/>
</dbReference>
<sequence>MAPVHDESSYVERLAEVESVLHEEEPDVPTEPGADQTRPSIRVHRWIASG</sequence>
<protein>
    <submittedName>
        <fullName evidence="2">Uncharacterized protein</fullName>
    </submittedName>
</protein>
<dbReference type="AlphaFoldDB" id="A0A7W9HL20"/>
<comment type="caution">
    <text evidence="2">The sequence shown here is derived from an EMBL/GenBank/DDBJ whole genome shotgun (WGS) entry which is preliminary data.</text>
</comment>
<evidence type="ECO:0000256" key="1">
    <source>
        <dbReference type="SAM" id="MobiDB-lite"/>
    </source>
</evidence>
<organism evidence="2 3">
    <name type="scientific">Saccharothrix ecbatanensis</name>
    <dbReference type="NCBI Taxonomy" id="1105145"/>
    <lineage>
        <taxon>Bacteria</taxon>
        <taxon>Bacillati</taxon>
        <taxon>Actinomycetota</taxon>
        <taxon>Actinomycetes</taxon>
        <taxon>Pseudonocardiales</taxon>
        <taxon>Pseudonocardiaceae</taxon>
        <taxon>Saccharothrix</taxon>
    </lineage>
</organism>
<dbReference type="Proteomes" id="UP000552097">
    <property type="component" value="Unassembled WGS sequence"/>
</dbReference>
<feature type="compositionally biased region" description="Basic and acidic residues" evidence="1">
    <location>
        <begin position="1"/>
        <end position="23"/>
    </location>
</feature>
<name>A0A7W9HL20_9PSEU</name>
<evidence type="ECO:0000313" key="2">
    <source>
        <dbReference type="EMBL" id="MBB5803903.1"/>
    </source>
</evidence>
<reference evidence="2 3" key="1">
    <citation type="submission" date="2020-08" db="EMBL/GenBank/DDBJ databases">
        <title>Sequencing the genomes of 1000 actinobacteria strains.</title>
        <authorList>
            <person name="Klenk H.-P."/>
        </authorList>
    </citation>
    <scope>NUCLEOTIDE SEQUENCE [LARGE SCALE GENOMIC DNA]</scope>
    <source>
        <strain evidence="2 3">DSM 45486</strain>
    </source>
</reference>
<evidence type="ECO:0000313" key="3">
    <source>
        <dbReference type="Proteomes" id="UP000552097"/>
    </source>
</evidence>
<gene>
    <name evidence="2" type="ORF">F4560_003671</name>
</gene>
<accession>A0A7W9HL20</accession>